<reference evidence="1 2" key="1">
    <citation type="submission" date="2015-07" db="EMBL/GenBank/DDBJ databases">
        <authorList>
            <person name="Noorani M."/>
        </authorList>
    </citation>
    <scope>NUCLEOTIDE SEQUENCE [LARGE SCALE GENOMIC DNA]</scope>
    <source>
        <strain evidence="1">LMG728</strain>
    </source>
</reference>
<evidence type="ECO:0000313" key="2">
    <source>
        <dbReference type="Proteomes" id="UP000041247"/>
    </source>
</evidence>
<dbReference type="EMBL" id="CXOK01000029">
    <property type="protein sequence ID" value="CTP86382.1"/>
    <property type="molecule type" value="Genomic_DNA"/>
</dbReference>
<protein>
    <submittedName>
        <fullName evidence="1">Uncharacterized protein</fullName>
    </submittedName>
</protein>
<gene>
    <name evidence="1" type="ORF">XTPLMG728_1206</name>
</gene>
<organism evidence="1 2">
    <name type="scientific">Xanthomonas graminis pv. poae</name>
    <dbReference type="NCBI Taxonomy" id="227946"/>
    <lineage>
        <taxon>Bacteria</taxon>
        <taxon>Pseudomonadati</taxon>
        <taxon>Pseudomonadota</taxon>
        <taxon>Gammaproteobacteria</taxon>
        <taxon>Lysobacterales</taxon>
        <taxon>Lysobacteraceae</taxon>
        <taxon>Xanthomonas</taxon>
        <taxon>Xanthomonas translucens group</taxon>
        <taxon>Xanthomonas graminis</taxon>
    </lineage>
</organism>
<proteinExistence type="predicted"/>
<dbReference type="AlphaFoldDB" id="A0A0K2ZN31"/>
<dbReference type="Proteomes" id="UP000041247">
    <property type="component" value="Unassembled WGS sequence"/>
</dbReference>
<name>A0A0K2ZN31_9XANT</name>
<sequence>MSNRYPSLGFMIAPDPAAHRTDGRSGAVDVARTGQYSVQGPTSFSPDDLTFASPAQSLEELRAEMERSA</sequence>
<accession>A0A0K2ZN31</accession>
<evidence type="ECO:0000313" key="1">
    <source>
        <dbReference type="EMBL" id="CTP86382.1"/>
    </source>
</evidence>